<dbReference type="OrthoDB" id="6754776at2759"/>
<name>A0A834IAA4_RHYFE</name>
<keyword evidence="2" id="KW-1185">Reference proteome</keyword>
<protein>
    <submittedName>
        <fullName evidence="1">Uncharacterized protein</fullName>
    </submittedName>
</protein>
<reference evidence="1" key="1">
    <citation type="submission" date="2020-08" db="EMBL/GenBank/DDBJ databases">
        <title>Genome sequencing and assembly of the red palm weevil Rhynchophorus ferrugineus.</title>
        <authorList>
            <person name="Dias G.B."/>
            <person name="Bergman C.M."/>
            <person name="Manee M."/>
        </authorList>
    </citation>
    <scope>NUCLEOTIDE SEQUENCE</scope>
    <source>
        <strain evidence="1">AA-2017</strain>
        <tissue evidence="1">Whole larva</tissue>
    </source>
</reference>
<dbReference type="Proteomes" id="UP000625711">
    <property type="component" value="Unassembled WGS sequence"/>
</dbReference>
<sequence length="78" mass="8588">MPENSSAARAAGVIVSAEEGTAIKIQVRFSAAGHYMPQCPFFPIKRTNQELMLNAPTGAWGMCSDFVWMTTERFLCDT</sequence>
<dbReference type="EMBL" id="JAACXV010001866">
    <property type="protein sequence ID" value="KAF7277457.1"/>
    <property type="molecule type" value="Genomic_DNA"/>
</dbReference>
<organism evidence="1 2">
    <name type="scientific">Rhynchophorus ferrugineus</name>
    <name type="common">Red palm weevil</name>
    <name type="synonym">Curculio ferrugineus</name>
    <dbReference type="NCBI Taxonomy" id="354439"/>
    <lineage>
        <taxon>Eukaryota</taxon>
        <taxon>Metazoa</taxon>
        <taxon>Ecdysozoa</taxon>
        <taxon>Arthropoda</taxon>
        <taxon>Hexapoda</taxon>
        <taxon>Insecta</taxon>
        <taxon>Pterygota</taxon>
        <taxon>Neoptera</taxon>
        <taxon>Endopterygota</taxon>
        <taxon>Coleoptera</taxon>
        <taxon>Polyphaga</taxon>
        <taxon>Cucujiformia</taxon>
        <taxon>Curculionidae</taxon>
        <taxon>Dryophthorinae</taxon>
        <taxon>Rhynchophorus</taxon>
    </lineage>
</organism>
<comment type="caution">
    <text evidence="1">The sequence shown here is derived from an EMBL/GenBank/DDBJ whole genome shotgun (WGS) entry which is preliminary data.</text>
</comment>
<dbReference type="AlphaFoldDB" id="A0A834IAA4"/>
<proteinExistence type="predicted"/>
<evidence type="ECO:0000313" key="2">
    <source>
        <dbReference type="Proteomes" id="UP000625711"/>
    </source>
</evidence>
<gene>
    <name evidence="1" type="ORF">GWI33_007240</name>
</gene>
<accession>A0A834IAA4</accession>
<evidence type="ECO:0000313" key="1">
    <source>
        <dbReference type="EMBL" id="KAF7277457.1"/>
    </source>
</evidence>